<feature type="region of interest" description="Disordered" evidence="1">
    <location>
        <begin position="377"/>
        <end position="400"/>
    </location>
</feature>
<evidence type="ECO:0000313" key="4">
    <source>
        <dbReference type="Proteomes" id="UP001152795"/>
    </source>
</evidence>
<keyword evidence="4" id="KW-1185">Reference proteome</keyword>
<feature type="compositionally biased region" description="Polar residues" evidence="1">
    <location>
        <begin position="196"/>
        <end position="219"/>
    </location>
</feature>
<organism evidence="3 4">
    <name type="scientific">Paramuricea clavata</name>
    <name type="common">Red gorgonian</name>
    <name type="synonym">Violescent sea-whip</name>
    <dbReference type="NCBI Taxonomy" id="317549"/>
    <lineage>
        <taxon>Eukaryota</taxon>
        <taxon>Metazoa</taxon>
        <taxon>Cnidaria</taxon>
        <taxon>Anthozoa</taxon>
        <taxon>Octocorallia</taxon>
        <taxon>Malacalcyonacea</taxon>
        <taxon>Plexauridae</taxon>
        <taxon>Paramuricea</taxon>
    </lineage>
</organism>
<feature type="domain" description="Rubicon PI3K-binding" evidence="2">
    <location>
        <begin position="442"/>
        <end position="462"/>
    </location>
</feature>
<accession>A0A7D9ITQ0</accession>
<protein>
    <recommendedName>
        <fullName evidence="2">Rubicon PI3K-binding domain-containing protein</fullName>
    </recommendedName>
</protein>
<reference evidence="3" key="1">
    <citation type="submission" date="2020-04" db="EMBL/GenBank/DDBJ databases">
        <authorList>
            <person name="Alioto T."/>
            <person name="Alioto T."/>
            <person name="Gomez Garrido J."/>
        </authorList>
    </citation>
    <scope>NUCLEOTIDE SEQUENCE</scope>
    <source>
        <strain evidence="3">A484AB</strain>
    </source>
</reference>
<evidence type="ECO:0000256" key="1">
    <source>
        <dbReference type="SAM" id="MobiDB-lite"/>
    </source>
</evidence>
<dbReference type="EMBL" id="CACRXK020007761">
    <property type="protein sequence ID" value="CAB4013115.1"/>
    <property type="molecule type" value="Genomic_DNA"/>
</dbReference>
<dbReference type="Pfam" id="PF21054">
    <property type="entry name" value="RUBC_PIKBD"/>
    <property type="match status" value="1"/>
</dbReference>
<proteinExistence type="predicted"/>
<dbReference type="OrthoDB" id="10067503at2759"/>
<dbReference type="AlphaFoldDB" id="A0A7D9ITQ0"/>
<evidence type="ECO:0000259" key="2">
    <source>
        <dbReference type="Pfam" id="PF21054"/>
    </source>
</evidence>
<name>A0A7D9ITQ0_PARCT</name>
<feature type="region of interest" description="Disordered" evidence="1">
    <location>
        <begin position="184"/>
        <end position="242"/>
    </location>
</feature>
<evidence type="ECO:0000313" key="3">
    <source>
        <dbReference type="EMBL" id="CAB4013115.1"/>
    </source>
</evidence>
<feature type="non-terminal residue" evidence="3">
    <location>
        <position position="1"/>
    </location>
</feature>
<dbReference type="InterPro" id="IPR048569">
    <property type="entry name" value="RUBC_PIKBD"/>
</dbReference>
<sequence>MAENDEGRKLGHAAERCDILAKIKSTVDGLLASGSHVTWSTYGGLARISDNVEQVLIHGSRIVKRGRNKLGATDLLSCLIDISRKRDKGEDNISTVNQWIQKSLLNHTLSGNLVVFTNTKNRIKNYYYKFAFLRSPPHFQALQQCLRAIEEDNPLLPTTIDYTLLNKERYLDVFRKKLCDGCSSIDDDSSSDSVSENETTPGVRSDRVPSTASDASSLQGLPKDRRSITEDSDLPSLNDGRDEIFVPKSTRLNLTQKNKSKFNETILATAAFTAATEPVDVQNEVRWFEGELPRQPYEENDKKTLLRNAHSESDRLLNRRPSKESISSTSTIESLTFDSKSNENKSISGLSEHEQKKKLGHYRSKSDQFRGFRPFGTTKSKQLPHNAGGSKNHIDPLSTSLPTNSDVAEFYGGTMGSPFSSRTSQNPVLGFLSSRLNDSCQEFDRENAHFSISEALICAIEQ</sequence>
<dbReference type="SUPFAM" id="SSF140741">
    <property type="entry name" value="RUN domain-like"/>
    <property type="match status" value="1"/>
</dbReference>
<feature type="compositionally biased region" description="Basic and acidic residues" evidence="1">
    <location>
        <begin position="310"/>
        <end position="323"/>
    </location>
</feature>
<dbReference type="Proteomes" id="UP001152795">
    <property type="component" value="Unassembled WGS sequence"/>
</dbReference>
<feature type="compositionally biased region" description="Polar residues" evidence="1">
    <location>
        <begin position="336"/>
        <end position="349"/>
    </location>
</feature>
<comment type="caution">
    <text evidence="3">The sequence shown here is derived from an EMBL/GenBank/DDBJ whole genome shotgun (WGS) entry which is preliminary data.</text>
</comment>
<dbReference type="InterPro" id="IPR037213">
    <property type="entry name" value="Run_dom_sf"/>
</dbReference>
<gene>
    <name evidence="3" type="ORF">PACLA_8A002438</name>
</gene>
<feature type="compositionally biased region" description="Low complexity" evidence="1">
    <location>
        <begin position="324"/>
        <end position="334"/>
    </location>
</feature>
<dbReference type="Gene3D" id="1.20.58.900">
    <property type="match status" value="1"/>
</dbReference>
<feature type="region of interest" description="Disordered" evidence="1">
    <location>
        <begin position="310"/>
        <end position="363"/>
    </location>
</feature>